<dbReference type="RefSeq" id="WP_173763937.1">
    <property type="nucleotide sequence ID" value="NZ_CP048836.1"/>
</dbReference>
<feature type="chain" id="PRO_5025567279" description="Alpha-L-arabinofuranosidase" evidence="1">
    <location>
        <begin position="34"/>
        <end position="519"/>
    </location>
</feature>
<organism evidence="2 3">
    <name type="scientific">Nitrogeniibacter mangrovi</name>
    <dbReference type="NCBI Taxonomy" id="2016596"/>
    <lineage>
        <taxon>Bacteria</taxon>
        <taxon>Pseudomonadati</taxon>
        <taxon>Pseudomonadota</taxon>
        <taxon>Betaproteobacteria</taxon>
        <taxon>Rhodocyclales</taxon>
        <taxon>Zoogloeaceae</taxon>
        <taxon>Nitrogeniibacter</taxon>
    </lineage>
</organism>
<sequence length="519" mass="56505">MKNFSVFVIAACRRAVLPAIVWTAFVLPFGAMADDLQAVVTAVRPMPATFFGFNGNFGNLEAPWNDAELVAATRRTGAATLRYPGGTVANFWDWNKGGVRSDLSVHDVGASRFVLDFARRPGGYSIENLARGVRATGITPIFVVNMTDYTPQQQIAFLKNAQTEGVPVRYVELGNEFYFGKGAHPHVFRRYPSVAAYAQAAQDWSSRIKAAFPGVKVAIVGAGDLGHLRTSARRKGWDERLSKDISSPDAVTYHIYVDPLSALDPQSLALEALRRNPNDPENRCAVYTELTGPQGMRRLMAQADPAWERKTRAYDSEWAAPIWVTEFAVWDKTGVMSGTWAQGLATGRLIDAFLRDKRVEIVNLHNLFAQVAFTAVWRYRNEIESPCSGDRLSGTKHAFTATGTLFAAFANAAAGADSAFRISGKSAAGGAGDPVYGWGFSHDKKPPRIVLVNDGARAVRFSLGAILPAESYAVKTLSAKPGDYILSENSWQRSEAIGANVLTLPPFSISTLDDNDGNQ</sequence>
<feature type="signal peptide" evidence="1">
    <location>
        <begin position="1"/>
        <end position="33"/>
    </location>
</feature>
<dbReference type="EMBL" id="CP048836">
    <property type="protein sequence ID" value="QID16769.1"/>
    <property type="molecule type" value="Genomic_DNA"/>
</dbReference>
<evidence type="ECO:0000313" key="2">
    <source>
        <dbReference type="EMBL" id="QID16769.1"/>
    </source>
</evidence>
<proteinExistence type="predicted"/>
<reference evidence="2 3" key="1">
    <citation type="submission" date="2020-02" db="EMBL/GenBank/DDBJ databases">
        <title>Nitrogenibacter mangrovi gen. nov., sp. nov. isolated from mangrove sediment, a denitrifying betaproteobacterium.</title>
        <authorList>
            <person name="Liao H."/>
            <person name="Tian Y."/>
        </authorList>
    </citation>
    <scope>NUCLEOTIDE SEQUENCE [LARGE SCALE GENOMIC DNA]</scope>
    <source>
        <strain evidence="2 3">M9-3-2</strain>
    </source>
</reference>
<dbReference type="AlphaFoldDB" id="A0A6C1B1A1"/>
<gene>
    <name evidence="2" type="ORF">G3580_03435</name>
</gene>
<dbReference type="SUPFAM" id="SSF51445">
    <property type="entry name" value="(Trans)glycosidases"/>
    <property type="match status" value="1"/>
</dbReference>
<name>A0A6C1B1A1_9RHOO</name>
<dbReference type="Proteomes" id="UP000501991">
    <property type="component" value="Chromosome"/>
</dbReference>
<protein>
    <recommendedName>
        <fullName evidence="4">Alpha-L-arabinofuranosidase</fullName>
    </recommendedName>
</protein>
<keyword evidence="3" id="KW-1185">Reference proteome</keyword>
<accession>A0A6C1B1A1</accession>
<keyword evidence="1" id="KW-0732">Signal</keyword>
<evidence type="ECO:0008006" key="4">
    <source>
        <dbReference type="Google" id="ProtNLM"/>
    </source>
</evidence>
<dbReference type="KEGG" id="azq:G3580_03435"/>
<dbReference type="Gene3D" id="3.20.20.80">
    <property type="entry name" value="Glycosidases"/>
    <property type="match status" value="1"/>
</dbReference>
<dbReference type="InterPro" id="IPR017853">
    <property type="entry name" value="GH"/>
</dbReference>
<evidence type="ECO:0000256" key="1">
    <source>
        <dbReference type="SAM" id="SignalP"/>
    </source>
</evidence>
<evidence type="ECO:0000313" key="3">
    <source>
        <dbReference type="Proteomes" id="UP000501991"/>
    </source>
</evidence>